<proteinExistence type="predicted"/>
<name>A0AAE0D026_COLKA</name>
<evidence type="ECO:0000313" key="1">
    <source>
        <dbReference type="EMBL" id="KAK2732223.1"/>
    </source>
</evidence>
<protein>
    <submittedName>
        <fullName evidence="1">Uncharacterized protein</fullName>
    </submittedName>
</protein>
<dbReference type="Proteomes" id="UP001281614">
    <property type="component" value="Unassembled WGS sequence"/>
</dbReference>
<reference evidence="1" key="1">
    <citation type="submission" date="2023-02" db="EMBL/GenBank/DDBJ databases">
        <title>Colletotrichum kahawae CIFC_Que2 genome sequencing and assembly.</title>
        <authorList>
            <person name="Baroncelli R."/>
        </authorList>
    </citation>
    <scope>NUCLEOTIDE SEQUENCE</scope>
    <source>
        <strain evidence="1">CIFC_Que2</strain>
    </source>
</reference>
<organism evidence="1 2">
    <name type="scientific">Colletotrichum kahawae</name>
    <name type="common">Coffee berry disease fungus</name>
    <dbReference type="NCBI Taxonomy" id="34407"/>
    <lineage>
        <taxon>Eukaryota</taxon>
        <taxon>Fungi</taxon>
        <taxon>Dikarya</taxon>
        <taxon>Ascomycota</taxon>
        <taxon>Pezizomycotina</taxon>
        <taxon>Sordariomycetes</taxon>
        <taxon>Hypocreomycetidae</taxon>
        <taxon>Glomerellales</taxon>
        <taxon>Glomerellaceae</taxon>
        <taxon>Colletotrichum</taxon>
        <taxon>Colletotrichum gloeosporioides species complex</taxon>
    </lineage>
</organism>
<sequence length="73" mass="8246">MSTFAYNTASMVTMKKANNGDDFPTDPRWAMELPQHKTTMSYMNVVGLAAIYWPKRWLHHDAASGGSAVPTRW</sequence>
<accession>A0AAE0D026</accession>
<comment type="caution">
    <text evidence="1">The sequence shown here is derived from an EMBL/GenBank/DDBJ whole genome shotgun (WGS) entry which is preliminary data.</text>
</comment>
<gene>
    <name evidence="1" type="ORF">CKAH01_02169</name>
</gene>
<dbReference type="EMBL" id="VYYT01000554">
    <property type="protein sequence ID" value="KAK2732223.1"/>
    <property type="molecule type" value="Genomic_DNA"/>
</dbReference>
<keyword evidence="2" id="KW-1185">Reference proteome</keyword>
<dbReference type="AlphaFoldDB" id="A0AAE0D026"/>
<evidence type="ECO:0000313" key="2">
    <source>
        <dbReference type="Proteomes" id="UP001281614"/>
    </source>
</evidence>